<protein>
    <submittedName>
        <fullName evidence="2">Uncharacterized protein</fullName>
    </submittedName>
</protein>
<dbReference type="AlphaFoldDB" id="Q5BEB7"/>
<dbReference type="EMBL" id="BN001308">
    <property type="protein sequence ID" value="CBF88113.1"/>
    <property type="molecule type" value="Genomic_DNA"/>
</dbReference>
<dbReference type="InParanoid" id="Q5BEB7"/>
<reference evidence="3" key="1">
    <citation type="journal article" date="2005" name="Nature">
        <title>Sequencing of Aspergillus nidulans and comparative analysis with A. fumigatus and A. oryzae.</title>
        <authorList>
            <person name="Galagan J.E."/>
            <person name="Calvo S.E."/>
            <person name="Cuomo C."/>
            <person name="Ma L.J."/>
            <person name="Wortman J.R."/>
            <person name="Batzoglou S."/>
            <person name="Lee S.I."/>
            <person name="Basturkmen M."/>
            <person name="Spevak C.C."/>
            <person name="Clutterbuck J."/>
            <person name="Kapitonov V."/>
            <person name="Jurka J."/>
            <person name="Scazzocchio C."/>
            <person name="Farman M."/>
            <person name="Butler J."/>
            <person name="Purcell S."/>
            <person name="Harris S."/>
            <person name="Braus G.H."/>
            <person name="Draht O."/>
            <person name="Busch S."/>
            <person name="D'Enfert C."/>
            <person name="Bouchier C."/>
            <person name="Goldman G.H."/>
            <person name="Bell-Pedersen D."/>
            <person name="Griffiths-Jones S."/>
            <person name="Doonan J.H."/>
            <person name="Yu J."/>
            <person name="Vienken K."/>
            <person name="Pain A."/>
            <person name="Freitag M."/>
            <person name="Selker E.U."/>
            <person name="Archer D.B."/>
            <person name="Penalva M.A."/>
            <person name="Oakley B.R."/>
            <person name="Momany M."/>
            <person name="Tanaka T."/>
            <person name="Kumagai T."/>
            <person name="Asai K."/>
            <person name="Machida M."/>
            <person name="Nierman W.C."/>
            <person name="Denning D.W."/>
            <person name="Caddick M."/>
            <person name="Hynes M."/>
            <person name="Paoletti M."/>
            <person name="Fischer R."/>
            <person name="Miller B."/>
            <person name="Dyer P."/>
            <person name="Sachs M.S."/>
            <person name="Osmani S.A."/>
            <person name="Birren B.W."/>
        </authorList>
    </citation>
    <scope>NUCLEOTIDE SEQUENCE [LARGE SCALE GENOMIC DNA]</scope>
    <source>
        <strain evidence="3">FGSC A4 / ATCC 38163 / CBS 112.46 / NRRL 194 / M139</strain>
    </source>
</reference>
<reference evidence="3" key="2">
    <citation type="journal article" date="2009" name="Fungal Genet. Biol.">
        <title>The 2008 update of the Aspergillus nidulans genome annotation: a community effort.</title>
        <authorList>
            <person name="Wortman J.R."/>
            <person name="Gilsenan J.M."/>
            <person name="Joardar V."/>
            <person name="Deegan J."/>
            <person name="Clutterbuck J."/>
            <person name="Andersen M.R."/>
            <person name="Archer D."/>
            <person name="Bencina M."/>
            <person name="Braus G."/>
            <person name="Coutinho P."/>
            <person name="von Dohren H."/>
            <person name="Doonan J."/>
            <person name="Driessen A.J."/>
            <person name="Durek P."/>
            <person name="Espeso E."/>
            <person name="Fekete E."/>
            <person name="Flipphi M."/>
            <person name="Estrada C.G."/>
            <person name="Geysens S."/>
            <person name="Goldman G."/>
            <person name="de Groot P.W."/>
            <person name="Hansen K."/>
            <person name="Harris S.D."/>
            <person name="Heinekamp T."/>
            <person name="Helmstaedt K."/>
            <person name="Henrissat B."/>
            <person name="Hofmann G."/>
            <person name="Homan T."/>
            <person name="Horio T."/>
            <person name="Horiuchi H."/>
            <person name="James S."/>
            <person name="Jones M."/>
            <person name="Karaffa L."/>
            <person name="Karanyi Z."/>
            <person name="Kato M."/>
            <person name="Keller N."/>
            <person name="Kelly D.E."/>
            <person name="Kiel J.A."/>
            <person name="Kim J.M."/>
            <person name="van der Klei I.J."/>
            <person name="Klis F.M."/>
            <person name="Kovalchuk A."/>
            <person name="Krasevec N."/>
            <person name="Kubicek C.P."/>
            <person name="Liu B."/>
            <person name="Maccabe A."/>
            <person name="Meyer V."/>
            <person name="Mirabito P."/>
            <person name="Miskei M."/>
            <person name="Mos M."/>
            <person name="Mullins J."/>
            <person name="Nelson D.R."/>
            <person name="Nielsen J."/>
            <person name="Oakley B.R."/>
            <person name="Osmani S.A."/>
            <person name="Pakula T."/>
            <person name="Paszewski A."/>
            <person name="Paulsen I."/>
            <person name="Pilsyk S."/>
            <person name="Pocsi I."/>
            <person name="Punt P.J."/>
            <person name="Ram A.F."/>
            <person name="Ren Q."/>
            <person name="Robellet X."/>
            <person name="Robson G."/>
            <person name="Seiboth B."/>
            <person name="van Solingen P."/>
            <person name="Specht T."/>
            <person name="Sun J."/>
            <person name="Taheri-Talesh N."/>
            <person name="Takeshita N."/>
            <person name="Ussery D."/>
            <person name="vanKuyk P.A."/>
            <person name="Visser H."/>
            <person name="van de Vondervoort P.J."/>
            <person name="de Vries R.P."/>
            <person name="Walton J."/>
            <person name="Xiang X."/>
            <person name="Xiong Y."/>
            <person name="Zeng A.P."/>
            <person name="Brandt B.W."/>
            <person name="Cornell M.J."/>
            <person name="van den Hondel C.A."/>
            <person name="Visser J."/>
            <person name="Oliver S.G."/>
            <person name="Turner G."/>
        </authorList>
    </citation>
    <scope>GENOME REANNOTATION</scope>
    <source>
        <strain evidence="3">FGSC A4 / ATCC 38163 / CBS 112.46 / NRRL 194 / M139</strain>
    </source>
</reference>
<organism evidence="2 3">
    <name type="scientific">Emericella nidulans (strain FGSC A4 / ATCC 38163 / CBS 112.46 / NRRL 194 / M139)</name>
    <name type="common">Aspergillus nidulans</name>
    <dbReference type="NCBI Taxonomy" id="227321"/>
    <lineage>
        <taxon>Eukaryota</taxon>
        <taxon>Fungi</taxon>
        <taxon>Dikarya</taxon>
        <taxon>Ascomycota</taxon>
        <taxon>Pezizomycotina</taxon>
        <taxon>Eurotiomycetes</taxon>
        <taxon>Eurotiomycetidae</taxon>
        <taxon>Eurotiales</taxon>
        <taxon>Aspergillaceae</taxon>
        <taxon>Aspergillus</taxon>
        <taxon>Aspergillus subgen. Nidulantes</taxon>
    </lineage>
</organism>
<accession>C8VTD3</accession>
<keyword evidence="3" id="KW-1185">Reference proteome</keyword>
<evidence type="ECO:0000313" key="2">
    <source>
        <dbReference type="EMBL" id="CBF88113.1"/>
    </source>
</evidence>
<accession>Q5BEB7</accession>
<evidence type="ECO:0000256" key="1">
    <source>
        <dbReference type="SAM" id="MobiDB-lite"/>
    </source>
</evidence>
<evidence type="ECO:0000313" key="3">
    <source>
        <dbReference type="Proteomes" id="UP000000560"/>
    </source>
</evidence>
<dbReference type="KEGG" id="ani:ANIA_01113"/>
<dbReference type="Proteomes" id="UP000000560">
    <property type="component" value="Chromosome VIII"/>
</dbReference>
<proteinExistence type="predicted"/>
<sequence length="133" mass="14925">MDEAFRWPMRRPSGRYPGRRGPASRNGKEDEIRTDTGLIHDDDHAAGLPQDTGTLRCQELGSCTWIPVAGTAIQLGEDYLRSTRHIKFAGSGIIHILSWASSWSILFRPASYCFVLWLHGWTTHCGILSCIIQ</sequence>
<gene>
    <name evidence="2" type="ORF">ANIA_01113</name>
</gene>
<feature type="compositionally biased region" description="Low complexity" evidence="1">
    <location>
        <begin position="14"/>
        <end position="25"/>
    </location>
</feature>
<dbReference type="GeneID" id="2876892"/>
<dbReference type="RefSeq" id="XP_658717.1">
    <property type="nucleotide sequence ID" value="XM_653625.1"/>
</dbReference>
<dbReference type="HOGENOM" id="CLU_1906714_0_0_1"/>
<feature type="region of interest" description="Disordered" evidence="1">
    <location>
        <begin position="1"/>
        <end position="30"/>
    </location>
</feature>
<dbReference type="VEuPathDB" id="FungiDB:AN1113"/>
<name>Q5BEB7_EMENI</name>